<dbReference type="EMBL" id="JAUSWC010000032">
    <property type="protein sequence ID" value="MDQ0491352.1"/>
    <property type="molecule type" value="Genomic_DNA"/>
</dbReference>
<gene>
    <name evidence="1" type="ORF">QO019_006249</name>
</gene>
<accession>A0ABU0KTQ3</accession>
<proteinExistence type="predicted"/>
<reference evidence="1 2" key="1">
    <citation type="submission" date="2023-07" db="EMBL/GenBank/DDBJ databases">
        <title>Genomic Encyclopedia of Type Strains, Phase IV (KMG-IV): sequencing the most valuable type-strain genomes for metagenomic binning, comparative biology and taxonomic classification.</title>
        <authorList>
            <person name="Goeker M."/>
        </authorList>
    </citation>
    <scope>NUCLEOTIDE SEQUENCE [LARGE SCALE GENOMIC DNA]</scope>
    <source>
        <strain evidence="1 2">DSM 40573</strain>
    </source>
</reference>
<dbReference type="RefSeq" id="WP_028961343.1">
    <property type="nucleotide sequence ID" value="NZ_JAUSWC010000032.1"/>
</dbReference>
<evidence type="ECO:0000313" key="2">
    <source>
        <dbReference type="Proteomes" id="UP001236795"/>
    </source>
</evidence>
<keyword evidence="2" id="KW-1185">Reference proteome</keyword>
<evidence type="ECO:0000313" key="1">
    <source>
        <dbReference type="EMBL" id="MDQ0491352.1"/>
    </source>
</evidence>
<name>A0ABU0KTQ3_9ACTN</name>
<comment type="caution">
    <text evidence="1">The sequence shown here is derived from an EMBL/GenBank/DDBJ whole genome shotgun (WGS) entry which is preliminary data.</text>
</comment>
<sequence>MTRAQLTGTDLPDRNSSAYFGWGSAGEELCRALEEQALRFHDKAVHDFLQRVHAERYVRPEFVAGPETWPPSYVIITLDIQTGVGTVLRRQPFPKSGSTIPTRHDAVRGARIERCSASWPPRT</sequence>
<organism evidence="1 2">
    <name type="scientific">Streptomyces thermodiastaticus</name>
    <dbReference type="NCBI Taxonomy" id="44061"/>
    <lineage>
        <taxon>Bacteria</taxon>
        <taxon>Bacillati</taxon>
        <taxon>Actinomycetota</taxon>
        <taxon>Actinomycetes</taxon>
        <taxon>Kitasatosporales</taxon>
        <taxon>Streptomycetaceae</taxon>
        <taxon>Streptomyces</taxon>
    </lineage>
</organism>
<protein>
    <submittedName>
        <fullName evidence="1">Uncharacterized protein</fullName>
    </submittedName>
</protein>
<dbReference type="Proteomes" id="UP001236795">
    <property type="component" value="Unassembled WGS sequence"/>
</dbReference>